<evidence type="ECO:0000313" key="3">
    <source>
        <dbReference type="Proteomes" id="UP000249645"/>
    </source>
</evidence>
<accession>A0A2W5G2E5</accession>
<comment type="caution">
    <text evidence="2">The sequence shown here is derived from an EMBL/GenBank/DDBJ whole genome shotgun (WGS) entry which is preliminary data.</text>
</comment>
<keyword evidence="1" id="KW-0732">Signal</keyword>
<dbReference type="EMBL" id="QFOI01000658">
    <property type="protein sequence ID" value="PZP39616.1"/>
    <property type="molecule type" value="Genomic_DNA"/>
</dbReference>
<dbReference type="Proteomes" id="UP000249645">
    <property type="component" value="Unassembled WGS sequence"/>
</dbReference>
<dbReference type="PIRSF" id="PIRSF011444">
    <property type="entry name" value="DUF1287"/>
    <property type="match status" value="1"/>
</dbReference>
<dbReference type="InterPro" id="IPR009706">
    <property type="entry name" value="DUF1287"/>
</dbReference>
<reference evidence="2 3" key="1">
    <citation type="submission" date="2017-11" db="EMBL/GenBank/DDBJ databases">
        <title>Infants hospitalized years apart are colonized by the same room-sourced microbial strains.</title>
        <authorList>
            <person name="Brooks B."/>
            <person name="Olm M.R."/>
            <person name="Firek B.A."/>
            <person name="Baker R."/>
            <person name="Thomas B.C."/>
            <person name="Morowitz M.J."/>
            <person name="Banfield J.F."/>
        </authorList>
    </citation>
    <scope>NUCLEOTIDE SEQUENCE [LARGE SCALE GENOMIC DNA]</scope>
    <source>
        <strain evidence="2">S2_009_000_R2_76</strain>
    </source>
</reference>
<proteinExistence type="predicted"/>
<dbReference type="Gene3D" id="3.90.1720.10">
    <property type="entry name" value="endopeptidase domain like (from Nostoc punctiforme)"/>
    <property type="match status" value="1"/>
</dbReference>
<dbReference type="Pfam" id="PF06940">
    <property type="entry name" value="DUF1287"/>
    <property type="match status" value="1"/>
</dbReference>
<name>A0A2W5G2E5_9SPHI</name>
<organism evidence="2 3">
    <name type="scientific">Pseudopedobacter saltans</name>
    <dbReference type="NCBI Taxonomy" id="151895"/>
    <lineage>
        <taxon>Bacteria</taxon>
        <taxon>Pseudomonadati</taxon>
        <taxon>Bacteroidota</taxon>
        <taxon>Sphingobacteriia</taxon>
        <taxon>Sphingobacteriales</taxon>
        <taxon>Sphingobacteriaceae</taxon>
        <taxon>Pseudopedobacter</taxon>
    </lineage>
</organism>
<evidence type="ECO:0000256" key="1">
    <source>
        <dbReference type="SAM" id="SignalP"/>
    </source>
</evidence>
<feature type="signal peptide" evidence="1">
    <location>
        <begin position="1"/>
        <end position="22"/>
    </location>
</feature>
<dbReference type="PROSITE" id="PS51257">
    <property type="entry name" value="PROKAR_LIPOPROTEIN"/>
    <property type="match status" value="1"/>
</dbReference>
<feature type="chain" id="PRO_5016100062" evidence="1">
    <location>
        <begin position="23"/>
        <end position="213"/>
    </location>
</feature>
<evidence type="ECO:0000313" key="2">
    <source>
        <dbReference type="EMBL" id="PZP39616.1"/>
    </source>
</evidence>
<sequence>MRKVFWIATLVTLFCSCHQVDATNNALSQVPIKKVVFNNDFYFKLADAAIQLTHQQVTYDPDYVSIPYPNGDVAANKGVCADVIIRAYRLLGIDLQKEVHEDMVAHFSQYPNIYGLKKTDTNIDHRRVPNLMKFFQRKGKSKKLSTDPADYQYGDIVCWDLGKQSHIGIVIDEKSSDGKRPLIVHNIGGGQVIADALFAYPIIGHYRYEKINL</sequence>
<dbReference type="AlphaFoldDB" id="A0A2W5G2E5"/>
<protein>
    <submittedName>
        <fullName evidence="2">DUF1287 domain-containing protein</fullName>
    </submittedName>
</protein>
<gene>
    <name evidence="2" type="ORF">DI598_19845</name>
</gene>